<feature type="transmembrane region" description="Helical" evidence="1">
    <location>
        <begin position="118"/>
        <end position="142"/>
    </location>
</feature>
<keyword evidence="1" id="KW-0472">Membrane</keyword>
<sequence>MIEIDFKEKYYPLVLVLFVAGYMGAIFLNIYFDWLAMLTAGIISLVMLYGFSNLKLFFQPLPSPKWRIVVKYVLLLLVLEVTAIVVIAIINSHALLSFHNTTLTTSSTGRDYPLIERVWIAFTLLVSLVGEEVGMASISLPLIRLLSQTQLKKYAWPIINVLGCIVFACLHLPHYHFNWIYPLIVGITRYPINCFMAICQYFTERHLCPLDLRRRFNYWHINLNIKGKAHVNAQ</sequence>
<feature type="transmembrane region" description="Helical" evidence="1">
    <location>
        <begin position="34"/>
        <end position="51"/>
    </location>
</feature>
<evidence type="ECO:0000256" key="1">
    <source>
        <dbReference type="SAM" id="Phobius"/>
    </source>
</evidence>
<name>I2DBH2_LACPN</name>
<proteinExistence type="predicted"/>
<dbReference type="AlphaFoldDB" id="I2DBH2"/>
<feature type="transmembrane region" description="Helical" evidence="1">
    <location>
        <begin position="154"/>
        <end position="173"/>
    </location>
</feature>
<keyword evidence="1" id="KW-1133">Transmembrane helix</keyword>
<reference evidence="2" key="1">
    <citation type="submission" date="2012-01" db="EMBL/GenBank/DDBJ databases">
        <title>Characterization of the locus responsible for the bacteriocin production in Lactobacillus plantarum LR/14.</title>
        <authorList>
            <person name="Ghosh N."/>
            <person name="Srivastava S."/>
        </authorList>
    </citation>
    <scope>NUCLEOTIDE SEQUENCE</scope>
    <source>
        <strain evidence="2">LR/14</strain>
    </source>
</reference>
<accession>I2DBH2</accession>
<organism evidence="2">
    <name type="scientific">Lactiplantibacillus plantarum</name>
    <name type="common">Lactobacillus plantarum</name>
    <dbReference type="NCBI Taxonomy" id="1590"/>
    <lineage>
        <taxon>Bacteria</taxon>
        <taxon>Bacillati</taxon>
        <taxon>Bacillota</taxon>
        <taxon>Bacilli</taxon>
        <taxon>Lactobacillales</taxon>
        <taxon>Lactobacillaceae</taxon>
        <taxon>Lactiplantibacillus</taxon>
    </lineage>
</organism>
<feature type="transmembrane region" description="Helical" evidence="1">
    <location>
        <begin position="72"/>
        <end position="98"/>
    </location>
</feature>
<dbReference type="EMBL" id="JQ436928">
    <property type="protein sequence ID" value="AFJ79558.1"/>
    <property type="molecule type" value="Genomic_DNA"/>
</dbReference>
<evidence type="ECO:0000313" key="2">
    <source>
        <dbReference type="EMBL" id="AFJ79558.1"/>
    </source>
</evidence>
<protein>
    <submittedName>
        <fullName evidence="2">PlnL</fullName>
    </submittedName>
</protein>
<feature type="transmembrane region" description="Helical" evidence="1">
    <location>
        <begin position="10"/>
        <end position="28"/>
    </location>
</feature>
<feature type="transmembrane region" description="Helical" evidence="1">
    <location>
        <begin position="179"/>
        <end position="203"/>
    </location>
</feature>
<keyword evidence="1" id="KW-0812">Transmembrane</keyword>
<gene>
    <name evidence="2" type="primary">plnL</name>
</gene>